<comment type="caution">
    <text evidence="3">The sequence shown here is derived from an EMBL/GenBank/DDBJ whole genome shotgun (WGS) entry which is preliminary data.</text>
</comment>
<gene>
    <name evidence="3" type="ORF">GCM10022402_48880</name>
</gene>
<feature type="transmembrane region" description="Helical" evidence="2">
    <location>
        <begin position="41"/>
        <end position="62"/>
    </location>
</feature>
<feature type="transmembrane region" description="Helical" evidence="2">
    <location>
        <begin position="156"/>
        <end position="181"/>
    </location>
</feature>
<feature type="transmembrane region" description="Helical" evidence="2">
    <location>
        <begin position="223"/>
        <end position="242"/>
    </location>
</feature>
<dbReference type="Pfam" id="PF19877">
    <property type="entry name" value="DUF6350"/>
    <property type="match status" value="1"/>
</dbReference>
<feature type="transmembrane region" description="Helical" evidence="2">
    <location>
        <begin position="114"/>
        <end position="135"/>
    </location>
</feature>
<feature type="region of interest" description="Disordered" evidence="1">
    <location>
        <begin position="367"/>
        <end position="396"/>
    </location>
</feature>
<name>A0ABP7GHQ7_9ACTN</name>
<proteinExistence type="predicted"/>
<accession>A0ABP7GHQ7</accession>
<keyword evidence="4" id="KW-1185">Reference proteome</keyword>
<sequence length="459" mass="47845">MTLTLIGWVAAPRATFGESVGDVFRVAVQAWLVGHHVGFAVPGGSVGMLPLGLVVLPGLLLYRAGRRLAQHCWLPRLRNTFSAALALAGPYAAISGTLALIGRTEVVRPGVLQALVAGFVLAFLAGGLGVLRQLLRDKRLGWSRMLELMPARSRSLLVGTASATATLLLAGTVLFFTSLLLNIGEAVEVTRGLSPGWVGGVLLVLTQLLYLPNAVIFGMSYAVGPGFAVGTGTMVAPTGVALGPLPQLPMLAALPESGPAPLVSLLALAAPFIAGGVGGAWTLRSAPAVVSEAAPLWGFVCGLTTGVLCAVLALLAGGPLGGERLVDVGPSPWQVGLVTALQVGVTAAVTAWVANWLHFRRSAQEQAERDAPDRAAPVPARQSTESGAGAGADSRGRRRWPIRLSWPSLPLRLRWGRAAAREEADAEELYGITYEAWRSEESSVEATPDVGERDASRKV</sequence>
<dbReference type="InterPro" id="IPR045931">
    <property type="entry name" value="DUF6350"/>
</dbReference>
<feature type="compositionally biased region" description="Basic and acidic residues" evidence="1">
    <location>
        <begin position="450"/>
        <end position="459"/>
    </location>
</feature>
<keyword evidence="2" id="KW-0812">Transmembrane</keyword>
<evidence type="ECO:0000313" key="4">
    <source>
        <dbReference type="Proteomes" id="UP001500908"/>
    </source>
</evidence>
<keyword evidence="2" id="KW-1133">Transmembrane helix</keyword>
<feature type="region of interest" description="Disordered" evidence="1">
    <location>
        <begin position="440"/>
        <end position="459"/>
    </location>
</feature>
<protein>
    <submittedName>
        <fullName evidence="3">Uncharacterized protein</fullName>
    </submittedName>
</protein>
<feature type="transmembrane region" description="Helical" evidence="2">
    <location>
        <begin position="83"/>
        <end position="102"/>
    </location>
</feature>
<evidence type="ECO:0000256" key="1">
    <source>
        <dbReference type="SAM" id="MobiDB-lite"/>
    </source>
</evidence>
<evidence type="ECO:0000313" key="3">
    <source>
        <dbReference type="EMBL" id="GAA3765871.1"/>
    </source>
</evidence>
<feature type="transmembrane region" description="Helical" evidence="2">
    <location>
        <begin position="193"/>
        <end position="211"/>
    </location>
</feature>
<reference evidence="4" key="1">
    <citation type="journal article" date="2019" name="Int. J. Syst. Evol. Microbiol.">
        <title>The Global Catalogue of Microorganisms (GCM) 10K type strain sequencing project: providing services to taxonomists for standard genome sequencing and annotation.</title>
        <authorList>
            <consortium name="The Broad Institute Genomics Platform"/>
            <consortium name="The Broad Institute Genome Sequencing Center for Infectious Disease"/>
            <person name="Wu L."/>
            <person name="Ma J."/>
        </authorList>
    </citation>
    <scope>NUCLEOTIDE SEQUENCE [LARGE SCALE GENOMIC DNA]</scope>
    <source>
        <strain evidence="4">JCM 17137</strain>
    </source>
</reference>
<feature type="transmembrane region" description="Helical" evidence="2">
    <location>
        <begin position="295"/>
        <end position="315"/>
    </location>
</feature>
<dbReference type="EMBL" id="BAABDD010000049">
    <property type="protein sequence ID" value="GAA3765871.1"/>
    <property type="molecule type" value="Genomic_DNA"/>
</dbReference>
<keyword evidence="2" id="KW-0472">Membrane</keyword>
<feature type="transmembrane region" description="Helical" evidence="2">
    <location>
        <begin position="335"/>
        <end position="357"/>
    </location>
</feature>
<dbReference type="Proteomes" id="UP001500908">
    <property type="component" value="Unassembled WGS sequence"/>
</dbReference>
<organism evidence="3 4">
    <name type="scientific">Salinactinospora qingdaonensis</name>
    <dbReference type="NCBI Taxonomy" id="702744"/>
    <lineage>
        <taxon>Bacteria</taxon>
        <taxon>Bacillati</taxon>
        <taxon>Actinomycetota</taxon>
        <taxon>Actinomycetes</taxon>
        <taxon>Streptosporangiales</taxon>
        <taxon>Nocardiopsidaceae</taxon>
        <taxon>Salinactinospora</taxon>
    </lineage>
</organism>
<evidence type="ECO:0000256" key="2">
    <source>
        <dbReference type="SAM" id="Phobius"/>
    </source>
</evidence>
<feature type="transmembrane region" description="Helical" evidence="2">
    <location>
        <begin position="262"/>
        <end position="283"/>
    </location>
</feature>